<evidence type="ECO:0000256" key="6">
    <source>
        <dbReference type="RuleBase" id="RU003423"/>
    </source>
</evidence>
<evidence type="ECO:0000259" key="7">
    <source>
        <dbReference type="PROSITE" id="PS50968"/>
    </source>
</evidence>
<dbReference type="InterPro" id="IPR004167">
    <property type="entry name" value="PSBD"/>
</dbReference>
<comment type="caution">
    <text evidence="9">The sequence shown here is derived from an EMBL/GenBank/DDBJ whole genome shotgun (WGS) entry which is preliminary data.</text>
</comment>
<protein>
    <recommendedName>
        <fullName evidence="6">Dihydrolipoamide acetyltransferase component of pyruvate dehydrogenase complex</fullName>
        <ecNumber evidence="6">2.3.1.-</ecNumber>
    </recommendedName>
</protein>
<dbReference type="PANTHER" id="PTHR43178:SF5">
    <property type="entry name" value="LIPOAMIDE ACYLTRANSFERASE COMPONENT OF BRANCHED-CHAIN ALPHA-KETO ACID DEHYDROGENASE COMPLEX, MITOCHONDRIAL"/>
    <property type="match status" value="1"/>
</dbReference>
<comment type="similarity">
    <text evidence="2 6">Belongs to the 2-oxoacid dehydrogenase family.</text>
</comment>
<evidence type="ECO:0000313" key="10">
    <source>
        <dbReference type="Proteomes" id="UP001290455"/>
    </source>
</evidence>
<keyword evidence="10" id="KW-1185">Reference proteome</keyword>
<sequence>MVEVKLHDIGEGMTEADINTFLVNIGDRVKADDPLVEVQTDKMTAEIPAPKSGVVKQFLVQPGETVTVGTTILIIEESSSGDTHQIQENTKFTKNHQHQDNTAVTNVHQTQESTTVTRTHQPNEYSTVAKKTKRILASPYTRKIARDHQVNIELISGSGVAGRITDEDVYAYIQSLETQKPIENIKPIKETPPLITTKKNTIPFRGRRKQIAKKMTQSLYTIPHCTHFEEIDVTNLIQFRQELKEKKIQISATAYFIKALSIALKEFPIFNARLNEDQEEIELISEHHIGIAVDTEEGLIVPVIKHAEQKSLKQIHLEMKELTEKALNDQLTVKDITGGTFTISNVGPLGGSLGATPIIQHPQVALVSFHKTKKMPVVTDDDQIVIRSIMNVSMSFDHRVADGATAVKFTNRLAELIQNPKMLLLELV</sequence>
<dbReference type="Gene3D" id="3.30.559.10">
    <property type="entry name" value="Chloramphenicol acetyltransferase-like domain"/>
    <property type="match status" value="1"/>
</dbReference>
<proteinExistence type="inferred from homology"/>
<dbReference type="Pfam" id="PF00198">
    <property type="entry name" value="2-oxoacid_dh"/>
    <property type="match status" value="1"/>
</dbReference>
<dbReference type="InterPro" id="IPR050743">
    <property type="entry name" value="2-oxoacid_DH_E2_comp"/>
</dbReference>
<dbReference type="PANTHER" id="PTHR43178">
    <property type="entry name" value="DIHYDROLIPOAMIDE ACETYLTRANSFERASE COMPONENT OF PYRUVATE DEHYDROGENASE COMPLEX"/>
    <property type="match status" value="1"/>
</dbReference>
<dbReference type="InterPro" id="IPR011053">
    <property type="entry name" value="Single_hybrid_motif"/>
</dbReference>
<dbReference type="Gene3D" id="2.40.50.100">
    <property type="match status" value="1"/>
</dbReference>
<organism evidence="9 10">
    <name type="scientific">Robertmurraya mangrovi</name>
    <dbReference type="NCBI Taxonomy" id="3098077"/>
    <lineage>
        <taxon>Bacteria</taxon>
        <taxon>Bacillati</taxon>
        <taxon>Bacillota</taxon>
        <taxon>Bacilli</taxon>
        <taxon>Bacillales</taxon>
        <taxon>Bacillaceae</taxon>
        <taxon>Robertmurraya</taxon>
    </lineage>
</organism>
<reference evidence="9 10" key="1">
    <citation type="submission" date="2023-11" db="EMBL/GenBank/DDBJ databases">
        <title>Bacillus jintuensis, isolated from a mudflat on the Beibu Gulf coast.</title>
        <authorList>
            <person name="Li M."/>
        </authorList>
    </citation>
    <scope>NUCLEOTIDE SEQUENCE [LARGE SCALE GENOMIC DNA]</scope>
    <source>
        <strain evidence="9 10">31A1R</strain>
    </source>
</reference>
<name>A0ABU5J0A6_9BACI</name>
<dbReference type="InterPro" id="IPR023213">
    <property type="entry name" value="CAT-like_dom_sf"/>
</dbReference>
<dbReference type="EMBL" id="JAXOFX010000008">
    <property type="protein sequence ID" value="MDZ5472777.1"/>
    <property type="molecule type" value="Genomic_DNA"/>
</dbReference>
<keyword evidence="5 6" id="KW-0012">Acyltransferase</keyword>
<dbReference type="PROSITE" id="PS50968">
    <property type="entry name" value="BIOTINYL_LIPOYL"/>
    <property type="match status" value="1"/>
</dbReference>
<evidence type="ECO:0000256" key="3">
    <source>
        <dbReference type="ARBA" id="ARBA00022679"/>
    </source>
</evidence>
<keyword evidence="3 6" id="KW-0808">Transferase</keyword>
<evidence type="ECO:0000256" key="4">
    <source>
        <dbReference type="ARBA" id="ARBA00022823"/>
    </source>
</evidence>
<dbReference type="CDD" id="cd06849">
    <property type="entry name" value="lipoyl_domain"/>
    <property type="match status" value="1"/>
</dbReference>
<dbReference type="SUPFAM" id="SSF52777">
    <property type="entry name" value="CoA-dependent acyltransferases"/>
    <property type="match status" value="1"/>
</dbReference>
<evidence type="ECO:0000256" key="2">
    <source>
        <dbReference type="ARBA" id="ARBA00007317"/>
    </source>
</evidence>
<feature type="domain" description="Peripheral subunit-binding (PSBD)" evidence="8">
    <location>
        <begin position="136"/>
        <end position="173"/>
    </location>
</feature>
<dbReference type="RefSeq" id="WP_322447075.1">
    <property type="nucleotide sequence ID" value="NZ_JAXOFX010000008.1"/>
</dbReference>
<comment type="cofactor">
    <cofactor evidence="1 6">
        <name>(R)-lipoate</name>
        <dbReference type="ChEBI" id="CHEBI:83088"/>
    </cofactor>
</comment>
<dbReference type="Pfam" id="PF00364">
    <property type="entry name" value="Biotin_lipoyl"/>
    <property type="match status" value="1"/>
</dbReference>
<evidence type="ECO:0000259" key="8">
    <source>
        <dbReference type="PROSITE" id="PS51826"/>
    </source>
</evidence>
<dbReference type="InterPro" id="IPR000089">
    <property type="entry name" value="Biotin_lipoyl"/>
</dbReference>
<evidence type="ECO:0000313" key="9">
    <source>
        <dbReference type="EMBL" id="MDZ5472777.1"/>
    </source>
</evidence>
<dbReference type="Gene3D" id="4.10.320.10">
    <property type="entry name" value="E3-binding domain"/>
    <property type="match status" value="1"/>
</dbReference>
<keyword evidence="4 6" id="KW-0450">Lipoyl</keyword>
<dbReference type="PROSITE" id="PS51826">
    <property type="entry name" value="PSBD"/>
    <property type="match status" value="1"/>
</dbReference>
<dbReference type="InterPro" id="IPR036625">
    <property type="entry name" value="E3-bd_dom_sf"/>
</dbReference>
<feature type="domain" description="Lipoyl-binding" evidence="7">
    <location>
        <begin position="1"/>
        <end position="76"/>
    </location>
</feature>
<dbReference type="Proteomes" id="UP001290455">
    <property type="component" value="Unassembled WGS sequence"/>
</dbReference>
<accession>A0ABU5J0A6</accession>
<dbReference type="Pfam" id="PF02817">
    <property type="entry name" value="E3_binding"/>
    <property type="match status" value="1"/>
</dbReference>
<gene>
    <name evidence="9" type="ORF">SM124_13675</name>
</gene>
<dbReference type="GO" id="GO:0016746">
    <property type="term" value="F:acyltransferase activity"/>
    <property type="evidence" value="ECO:0007669"/>
    <property type="project" value="UniProtKB-KW"/>
</dbReference>
<evidence type="ECO:0000256" key="5">
    <source>
        <dbReference type="ARBA" id="ARBA00023315"/>
    </source>
</evidence>
<dbReference type="SUPFAM" id="SSF51230">
    <property type="entry name" value="Single hybrid motif"/>
    <property type="match status" value="1"/>
</dbReference>
<dbReference type="SUPFAM" id="SSF47005">
    <property type="entry name" value="Peripheral subunit-binding domain of 2-oxo acid dehydrogenase complex"/>
    <property type="match status" value="1"/>
</dbReference>
<dbReference type="EC" id="2.3.1.-" evidence="6"/>
<dbReference type="InterPro" id="IPR001078">
    <property type="entry name" value="2-oxoacid_DH_actylTfrase"/>
</dbReference>
<evidence type="ECO:0000256" key="1">
    <source>
        <dbReference type="ARBA" id="ARBA00001938"/>
    </source>
</evidence>